<evidence type="ECO:0000313" key="2">
    <source>
        <dbReference type="Proteomes" id="UP000309215"/>
    </source>
</evidence>
<gene>
    <name evidence="1" type="ORF">E8A74_25850</name>
</gene>
<dbReference type="Proteomes" id="UP000309215">
    <property type="component" value="Unassembled WGS sequence"/>
</dbReference>
<evidence type="ECO:0000313" key="1">
    <source>
        <dbReference type="EMBL" id="TKD03393.1"/>
    </source>
</evidence>
<accession>A0A4U1J7R4</accession>
<organism evidence="1 2">
    <name type="scientific">Polyangium fumosum</name>
    <dbReference type="NCBI Taxonomy" id="889272"/>
    <lineage>
        <taxon>Bacteria</taxon>
        <taxon>Pseudomonadati</taxon>
        <taxon>Myxococcota</taxon>
        <taxon>Polyangia</taxon>
        <taxon>Polyangiales</taxon>
        <taxon>Polyangiaceae</taxon>
        <taxon>Polyangium</taxon>
    </lineage>
</organism>
<dbReference type="AlphaFoldDB" id="A0A4U1J7R4"/>
<comment type="caution">
    <text evidence="1">The sequence shown here is derived from an EMBL/GenBank/DDBJ whole genome shotgun (WGS) entry which is preliminary data.</text>
</comment>
<proteinExistence type="predicted"/>
<sequence>MGTTQEQSFPRLYVLRAAASSRAVVFVKHRQKRWSLHLWDLDTQRVELGAVFSRTLYPRRCDLSPDGRYLLYFAMKAPGSPNWPSQFSGLSRAPWLACLLAWRESGTWTRGMHFSSPAAGRLELPDRAYLHHGTELADRCPWNIEKTTAVQLASERRIGFVEAQGSPTPAPEDVSDEHRRAILCKRRPGGGREELLVTLSPFDEGEALIEGHRNLYSMVRKDGREVALPAYCWLDWLDREHVYGATIEGRIVICALRDGELVETWSRAFERIPARRPAPAWARSF</sequence>
<dbReference type="EMBL" id="SSMQ01000029">
    <property type="protein sequence ID" value="TKD03393.1"/>
    <property type="molecule type" value="Genomic_DNA"/>
</dbReference>
<dbReference type="OrthoDB" id="1434485at2"/>
<dbReference type="RefSeq" id="WP_136931746.1">
    <property type="nucleotide sequence ID" value="NZ_SSMQ01000029.1"/>
</dbReference>
<protein>
    <submittedName>
        <fullName evidence="1">Uncharacterized protein</fullName>
    </submittedName>
</protein>
<keyword evidence="2" id="KW-1185">Reference proteome</keyword>
<name>A0A4U1J7R4_9BACT</name>
<reference evidence="1 2" key="1">
    <citation type="submission" date="2019-04" db="EMBL/GenBank/DDBJ databases">
        <authorList>
            <person name="Li Y."/>
            <person name="Wang J."/>
        </authorList>
    </citation>
    <scope>NUCLEOTIDE SEQUENCE [LARGE SCALE GENOMIC DNA]</scope>
    <source>
        <strain evidence="1 2">DSM 14668</strain>
    </source>
</reference>